<keyword evidence="1" id="KW-0472">Membrane</keyword>
<evidence type="ECO:0000313" key="2">
    <source>
        <dbReference type="EMBL" id="KAF2586895.1"/>
    </source>
</evidence>
<keyword evidence="1" id="KW-0812">Transmembrane</keyword>
<comment type="caution">
    <text evidence="2">The sequence shown here is derived from an EMBL/GenBank/DDBJ whole genome shotgun (WGS) entry which is preliminary data.</text>
</comment>
<accession>A0A8S9JXT0</accession>
<proteinExistence type="predicted"/>
<reference evidence="2" key="1">
    <citation type="submission" date="2019-12" db="EMBL/GenBank/DDBJ databases">
        <title>Genome sequencing and annotation of Brassica cretica.</title>
        <authorList>
            <person name="Studholme D.J."/>
            <person name="Sarris P.F."/>
        </authorList>
    </citation>
    <scope>NUCLEOTIDE SEQUENCE</scope>
    <source>
        <strain evidence="2">PFS-102/07</strain>
        <tissue evidence="2">Leaf</tissue>
    </source>
</reference>
<protein>
    <submittedName>
        <fullName evidence="2">Uncharacterized protein</fullName>
    </submittedName>
</protein>
<feature type="transmembrane region" description="Helical" evidence="1">
    <location>
        <begin position="34"/>
        <end position="53"/>
    </location>
</feature>
<dbReference type="AlphaFoldDB" id="A0A8S9JXT0"/>
<dbReference type="EMBL" id="QGKY02000246">
    <property type="protein sequence ID" value="KAF2586895.1"/>
    <property type="molecule type" value="Genomic_DNA"/>
</dbReference>
<organism evidence="2">
    <name type="scientific">Brassica cretica</name>
    <name type="common">Mustard</name>
    <dbReference type="NCBI Taxonomy" id="69181"/>
    <lineage>
        <taxon>Eukaryota</taxon>
        <taxon>Viridiplantae</taxon>
        <taxon>Streptophyta</taxon>
        <taxon>Embryophyta</taxon>
        <taxon>Tracheophyta</taxon>
        <taxon>Spermatophyta</taxon>
        <taxon>Magnoliopsida</taxon>
        <taxon>eudicotyledons</taxon>
        <taxon>Gunneridae</taxon>
        <taxon>Pentapetalae</taxon>
        <taxon>rosids</taxon>
        <taxon>malvids</taxon>
        <taxon>Brassicales</taxon>
        <taxon>Brassicaceae</taxon>
        <taxon>Brassiceae</taxon>
        <taxon>Brassica</taxon>
    </lineage>
</organism>
<sequence>MKFETLKIYVLLHRRSSFLSAQGTLTDTARLFHLHIPVSLLYWLLSISSPLAYQRMETPCFSFGMNLPVGSPGLVFISSSFSSEKCILPPFLLSTKGNVFLASLLSFNFSLLIGMPSFIAVCTGPEEAIEIILVFHVGAGSQRHPFM</sequence>
<keyword evidence="1" id="KW-1133">Transmembrane helix</keyword>
<gene>
    <name evidence="2" type="ORF">F2Q70_00035748</name>
</gene>
<feature type="transmembrane region" description="Helical" evidence="1">
    <location>
        <begin position="99"/>
        <end position="121"/>
    </location>
</feature>
<evidence type="ECO:0000256" key="1">
    <source>
        <dbReference type="SAM" id="Phobius"/>
    </source>
</evidence>
<name>A0A8S9JXT0_BRACR</name>